<name>A0A6N9QUV5_9MICC</name>
<dbReference type="RefSeq" id="WP_162228507.1">
    <property type="nucleotide sequence ID" value="NZ_WMHZ01000002.1"/>
</dbReference>
<protein>
    <submittedName>
        <fullName evidence="7">ATP-binding cassette domain-containing protein</fullName>
    </submittedName>
</protein>
<dbReference type="Proteomes" id="UP000471026">
    <property type="component" value="Unassembled WGS sequence"/>
</dbReference>
<dbReference type="InterPro" id="IPR003593">
    <property type="entry name" value="AAA+_ATPase"/>
</dbReference>
<dbReference type="GO" id="GO:0005524">
    <property type="term" value="F:ATP binding"/>
    <property type="evidence" value="ECO:0007669"/>
    <property type="project" value="UniProtKB-KW"/>
</dbReference>
<evidence type="ECO:0000313" key="8">
    <source>
        <dbReference type="Proteomes" id="UP000471026"/>
    </source>
</evidence>
<reference evidence="7 8" key="1">
    <citation type="submission" date="2019-11" db="EMBL/GenBank/DDBJ databases">
        <title>Draft genome sequence of Kocuria indica DP-K7, a methyl red degrading Actinobacterium.</title>
        <authorList>
            <person name="Kumaran S."/>
            <person name="Tischler D."/>
            <person name="Ngo A.C.R."/>
            <person name="Schultes F."/>
        </authorList>
    </citation>
    <scope>NUCLEOTIDE SEQUENCE [LARGE SCALE GENOMIC DNA]</scope>
    <source>
        <strain evidence="7 8">DP-K7</strain>
    </source>
</reference>
<dbReference type="InterPro" id="IPR017871">
    <property type="entry name" value="ABC_transporter-like_CS"/>
</dbReference>
<dbReference type="GO" id="GO:0043190">
    <property type="term" value="C:ATP-binding cassette (ABC) transporter complex"/>
    <property type="evidence" value="ECO:0007669"/>
    <property type="project" value="TreeGrafter"/>
</dbReference>
<feature type="domain" description="ABC transporter" evidence="6">
    <location>
        <begin position="14"/>
        <end position="250"/>
    </location>
</feature>
<keyword evidence="2" id="KW-0813">Transport</keyword>
<dbReference type="GO" id="GO:0042626">
    <property type="term" value="F:ATPase-coupled transmembrane transporter activity"/>
    <property type="evidence" value="ECO:0007669"/>
    <property type="project" value="TreeGrafter"/>
</dbReference>
<dbReference type="InterPro" id="IPR015856">
    <property type="entry name" value="ABC_transpr_CbiO/EcfA_su"/>
</dbReference>
<keyword evidence="4 7" id="KW-0067">ATP-binding</keyword>
<evidence type="ECO:0000256" key="2">
    <source>
        <dbReference type="ARBA" id="ARBA00022448"/>
    </source>
</evidence>
<dbReference type="InterPro" id="IPR050095">
    <property type="entry name" value="ECF_ABC_transporter_ATP-bd"/>
</dbReference>
<feature type="region of interest" description="Disordered" evidence="5">
    <location>
        <begin position="253"/>
        <end position="325"/>
    </location>
</feature>
<evidence type="ECO:0000259" key="6">
    <source>
        <dbReference type="PROSITE" id="PS50893"/>
    </source>
</evidence>
<feature type="domain" description="ABC transporter" evidence="6">
    <location>
        <begin position="352"/>
        <end position="588"/>
    </location>
</feature>
<gene>
    <name evidence="7" type="ORF">GKZ75_01580</name>
</gene>
<dbReference type="SUPFAM" id="SSF52540">
    <property type="entry name" value="P-loop containing nucleoside triphosphate hydrolases"/>
    <property type="match status" value="2"/>
</dbReference>
<comment type="caution">
    <text evidence="7">The sequence shown here is derived from an EMBL/GenBank/DDBJ whole genome shotgun (WGS) entry which is preliminary data.</text>
</comment>
<dbReference type="InterPro" id="IPR003439">
    <property type="entry name" value="ABC_transporter-like_ATP-bd"/>
</dbReference>
<organism evidence="7 8">
    <name type="scientific">Kocuria marina subsp. indica</name>
    <dbReference type="NCBI Taxonomy" id="1049583"/>
    <lineage>
        <taxon>Bacteria</taxon>
        <taxon>Bacillati</taxon>
        <taxon>Actinomycetota</taxon>
        <taxon>Actinomycetes</taxon>
        <taxon>Micrococcales</taxon>
        <taxon>Micrococcaceae</taxon>
        <taxon>Kocuria</taxon>
    </lineage>
</organism>
<keyword evidence="3" id="KW-0547">Nucleotide-binding</keyword>
<proteinExistence type="inferred from homology"/>
<comment type="similarity">
    <text evidence="1">Belongs to the ABC transporter superfamily.</text>
</comment>
<evidence type="ECO:0000256" key="4">
    <source>
        <dbReference type="ARBA" id="ARBA00022840"/>
    </source>
</evidence>
<dbReference type="GO" id="GO:0016887">
    <property type="term" value="F:ATP hydrolysis activity"/>
    <property type="evidence" value="ECO:0007669"/>
    <property type="project" value="InterPro"/>
</dbReference>
<feature type="compositionally biased region" description="Polar residues" evidence="5">
    <location>
        <begin position="310"/>
        <end position="319"/>
    </location>
</feature>
<dbReference type="EMBL" id="WMHZ01000002">
    <property type="protein sequence ID" value="NDO76962.1"/>
    <property type="molecule type" value="Genomic_DNA"/>
</dbReference>
<accession>A0A6N9QUV5</accession>
<sequence>MTAEPTVQLTGARVVLEGFGWHHPGRETPSLVDLDLVIEPGERVLLLGPSGAGKSTLLQALAGVDQDPDGRSASGGLSVAGLDPRDARGTVGFMHQDPETQVVLSRVGDDVAFGLENLAVPRERIWPRVREALARTGLELPLDHPTTALSGGQKQRLALAGTLAMRPRLLLLDEPTASVDHEGAQQLCRAVADAVREDGTTLVVVEHRVALWEPVVDRVIVLGDDGRVAFDGPAQQTLQDARELLQHQGTWVPGWVPRTRTPVHASNGMDPAARRTTSTTEPRGITLPAAPTENAPAASSVRAPDVAESAQDTGGSTTVPAPIARGTTLLDARDLAVSRSQPGRRALARRRRRALTAWRRGETYPEPDVRPGAAPAAENITVDVRAGHALAVTGVNGAGKSTLALTLAGLLLPVRGTVRATDALATDAPADPSLWDGAELVSRVGTVFQHPEHQFLRPTVREELAFGPRQRRRRAGRRAARATDAMADADDARVAELLRRLRLEELAEANPFTLSGGQKRRLSVGTVLAASPRVLILDEPTFGQDARTWKELVDLLVEELDGGTAVVVVTHDRDLVAALGAHELRLGS</sequence>
<dbReference type="SMART" id="SM00382">
    <property type="entry name" value="AAA"/>
    <property type="match status" value="2"/>
</dbReference>
<dbReference type="PANTHER" id="PTHR43553">
    <property type="entry name" value="HEAVY METAL TRANSPORTER"/>
    <property type="match status" value="1"/>
</dbReference>
<dbReference type="InterPro" id="IPR027417">
    <property type="entry name" value="P-loop_NTPase"/>
</dbReference>
<dbReference type="PROSITE" id="PS00211">
    <property type="entry name" value="ABC_TRANSPORTER_1"/>
    <property type="match status" value="2"/>
</dbReference>
<dbReference type="Pfam" id="PF00005">
    <property type="entry name" value="ABC_tran"/>
    <property type="match status" value="2"/>
</dbReference>
<evidence type="ECO:0000256" key="1">
    <source>
        <dbReference type="ARBA" id="ARBA00005417"/>
    </source>
</evidence>
<dbReference type="AlphaFoldDB" id="A0A6N9QUV5"/>
<evidence type="ECO:0000313" key="7">
    <source>
        <dbReference type="EMBL" id="NDO76962.1"/>
    </source>
</evidence>
<dbReference type="Gene3D" id="3.40.50.300">
    <property type="entry name" value="P-loop containing nucleotide triphosphate hydrolases"/>
    <property type="match status" value="2"/>
</dbReference>
<evidence type="ECO:0000256" key="5">
    <source>
        <dbReference type="SAM" id="MobiDB-lite"/>
    </source>
</evidence>
<dbReference type="PROSITE" id="PS50893">
    <property type="entry name" value="ABC_TRANSPORTER_2"/>
    <property type="match status" value="2"/>
</dbReference>
<dbReference type="CDD" id="cd03225">
    <property type="entry name" value="ABC_cobalt_CbiO_domain1"/>
    <property type="match status" value="2"/>
</dbReference>
<evidence type="ECO:0000256" key="3">
    <source>
        <dbReference type="ARBA" id="ARBA00022741"/>
    </source>
</evidence>